<accession>A0ABU0YFH8</accession>
<evidence type="ECO:0000313" key="2">
    <source>
        <dbReference type="Proteomes" id="UP001230156"/>
    </source>
</evidence>
<evidence type="ECO:0000313" key="1">
    <source>
        <dbReference type="EMBL" id="MDQ7246474.1"/>
    </source>
</evidence>
<reference evidence="2" key="1">
    <citation type="submission" date="2023-08" db="EMBL/GenBank/DDBJ databases">
        <title>Rhodospirillaceae gen. nov., a novel taxon isolated from the Yangtze River Yuezi River estuary sludge.</title>
        <authorList>
            <person name="Ruan L."/>
        </authorList>
    </citation>
    <scope>NUCLEOTIDE SEQUENCE [LARGE SCALE GENOMIC DNA]</scope>
    <source>
        <strain evidence="2">R-7</strain>
    </source>
</reference>
<gene>
    <name evidence="1" type="ORF">Q8A70_02295</name>
</gene>
<dbReference type="Proteomes" id="UP001230156">
    <property type="component" value="Unassembled WGS sequence"/>
</dbReference>
<comment type="caution">
    <text evidence="1">The sequence shown here is derived from an EMBL/GenBank/DDBJ whole genome shotgun (WGS) entry which is preliminary data.</text>
</comment>
<proteinExistence type="predicted"/>
<dbReference type="EMBL" id="JAUYVI010000001">
    <property type="protein sequence ID" value="MDQ7246474.1"/>
    <property type="molecule type" value="Genomic_DNA"/>
</dbReference>
<protein>
    <submittedName>
        <fullName evidence="1">DUF1127 domain-containing protein</fullName>
    </submittedName>
</protein>
<name>A0ABU0YFH8_9PROT</name>
<keyword evidence="2" id="KW-1185">Reference proteome</keyword>
<organism evidence="1 2">
    <name type="scientific">Dongia sedimenti</name>
    <dbReference type="NCBI Taxonomy" id="3064282"/>
    <lineage>
        <taxon>Bacteria</taxon>
        <taxon>Pseudomonadati</taxon>
        <taxon>Pseudomonadota</taxon>
        <taxon>Alphaproteobacteria</taxon>
        <taxon>Rhodospirillales</taxon>
        <taxon>Dongiaceae</taxon>
        <taxon>Dongia</taxon>
    </lineage>
</organism>
<sequence length="73" mass="8152">MAEMTDLSRGHSHRNGTVGGLFAGLRLGLSRLFPGRATRLHLDAWPDYLLRDIGLDRASRDPADPRPTDWLGR</sequence>
<dbReference type="RefSeq" id="WP_379953867.1">
    <property type="nucleotide sequence ID" value="NZ_JAUYVI010000001.1"/>
</dbReference>